<proteinExistence type="predicted"/>
<feature type="domain" description="Protein kinase" evidence="5">
    <location>
        <begin position="1"/>
        <end position="129"/>
    </location>
</feature>
<feature type="non-terminal residue" evidence="6">
    <location>
        <position position="1"/>
    </location>
</feature>
<dbReference type="EMBL" id="QKWP01000068">
    <property type="protein sequence ID" value="RIB28357.1"/>
    <property type="molecule type" value="Genomic_DNA"/>
</dbReference>
<organism evidence="6 7">
    <name type="scientific">Gigaspora rosea</name>
    <dbReference type="NCBI Taxonomy" id="44941"/>
    <lineage>
        <taxon>Eukaryota</taxon>
        <taxon>Fungi</taxon>
        <taxon>Fungi incertae sedis</taxon>
        <taxon>Mucoromycota</taxon>
        <taxon>Glomeromycotina</taxon>
        <taxon>Glomeromycetes</taxon>
        <taxon>Diversisporales</taxon>
        <taxon>Gigasporaceae</taxon>
        <taxon>Gigaspora</taxon>
    </lineage>
</organism>
<evidence type="ECO:0000313" key="7">
    <source>
        <dbReference type="Proteomes" id="UP000266673"/>
    </source>
</evidence>
<keyword evidence="7" id="KW-1185">Reference proteome</keyword>
<sequence>PVYKDLFKGLRLEYASFENKTEIGKGRFGIMYKAYSKNEKQIVKHTVKHDNVIEFFGITQDSETKTYCLVFQYANRGDLRCYLNDYFPKLDWTTKIRMAREISSGIKCLHSVNIVHRNLVRDFSSLPFL</sequence>
<evidence type="ECO:0000256" key="1">
    <source>
        <dbReference type="ARBA" id="ARBA00022679"/>
    </source>
</evidence>
<dbReference type="Gene3D" id="1.10.510.10">
    <property type="entry name" value="Transferase(Phosphotransferase) domain 1"/>
    <property type="match status" value="1"/>
</dbReference>
<keyword evidence="4" id="KW-0067">ATP-binding</keyword>
<keyword evidence="2" id="KW-0547">Nucleotide-binding</keyword>
<evidence type="ECO:0000256" key="2">
    <source>
        <dbReference type="ARBA" id="ARBA00022741"/>
    </source>
</evidence>
<evidence type="ECO:0000256" key="4">
    <source>
        <dbReference type="ARBA" id="ARBA00022840"/>
    </source>
</evidence>
<keyword evidence="1" id="KW-0808">Transferase</keyword>
<dbReference type="GO" id="GO:0005524">
    <property type="term" value="F:ATP binding"/>
    <property type="evidence" value="ECO:0007669"/>
    <property type="project" value="UniProtKB-KW"/>
</dbReference>
<dbReference type="Proteomes" id="UP000266673">
    <property type="component" value="Unassembled WGS sequence"/>
</dbReference>
<dbReference type="OrthoDB" id="10261027at2759"/>
<dbReference type="SMART" id="SM00220">
    <property type="entry name" value="S_TKc"/>
    <property type="match status" value="1"/>
</dbReference>
<dbReference type="PANTHER" id="PTHR44329:SF288">
    <property type="entry name" value="MITOGEN-ACTIVATED PROTEIN KINASE KINASE KINASE 20"/>
    <property type="match status" value="1"/>
</dbReference>
<dbReference type="InterPro" id="IPR000719">
    <property type="entry name" value="Prot_kinase_dom"/>
</dbReference>
<accession>A0A397W463</accession>
<dbReference type="PANTHER" id="PTHR44329">
    <property type="entry name" value="SERINE/THREONINE-PROTEIN KINASE TNNI3K-RELATED"/>
    <property type="match status" value="1"/>
</dbReference>
<dbReference type="GO" id="GO:0004674">
    <property type="term" value="F:protein serine/threonine kinase activity"/>
    <property type="evidence" value="ECO:0007669"/>
    <property type="project" value="TreeGrafter"/>
</dbReference>
<comment type="caution">
    <text evidence="6">The sequence shown here is derived from an EMBL/GenBank/DDBJ whole genome shotgun (WGS) entry which is preliminary data.</text>
</comment>
<dbReference type="PROSITE" id="PS50011">
    <property type="entry name" value="PROTEIN_KINASE_DOM"/>
    <property type="match status" value="1"/>
</dbReference>
<evidence type="ECO:0000313" key="6">
    <source>
        <dbReference type="EMBL" id="RIB28357.1"/>
    </source>
</evidence>
<dbReference type="InterPro" id="IPR051681">
    <property type="entry name" value="Ser/Thr_Kinases-Pseudokinases"/>
</dbReference>
<reference evidence="6 7" key="1">
    <citation type="submission" date="2018-06" db="EMBL/GenBank/DDBJ databases">
        <title>Comparative genomics reveals the genomic features of Rhizophagus irregularis, R. cerebriforme, R. diaphanum and Gigaspora rosea, and their symbiotic lifestyle signature.</title>
        <authorList>
            <person name="Morin E."/>
            <person name="San Clemente H."/>
            <person name="Chen E.C.H."/>
            <person name="De La Providencia I."/>
            <person name="Hainaut M."/>
            <person name="Kuo A."/>
            <person name="Kohler A."/>
            <person name="Murat C."/>
            <person name="Tang N."/>
            <person name="Roy S."/>
            <person name="Loubradou J."/>
            <person name="Henrissat B."/>
            <person name="Grigoriev I.V."/>
            <person name="Corradi N."/>
            <person name="Roux C."/>
            <person name="Martin F.M."/>
        </authorList>
    </citation>
    <scope>NUCLEOTIDE SEQUENCE [LARGE SCALE GENOMIC DNA]</scope>
    <source>
        <strain evidence="6 7">DAOM 194757</strain>
    </source>
</reference>
<dbReference type="InterPro" id="IPR011009">
    <property type="entry name" value="Kinase-like_dom_sf"/>
</dbReference>
<dbReference type="STRING" id="44941.A0A397W463"/>
<keyword evidence="3 6" id="KW-0418">Kinase</keyword>
<dbReference type="AlphaFoldDB" id="A0A397W463"/>
<protein>
    <submittedName>
        <fullName evidence="6">Kinase-like domain-containing protein</fullName>
    </submittedName>
</protein>
<evidence type="ECO:0000259" key="5">
    <source>
        <dbReference type="PROSITE" id="PS50011"/>
    </source>
</evidence>
<name>A0A397W463_9GLOM</name>
<dbReference type="Pfam" id="PF07714">
    <property type="entry name" value="PK_Tyr_Ser-Thr"/>
    <property type="match status" value="1"/>
</dbReference>
<dbReference type="InterPro" id="IPR001245">
    <property type="entry name" value="Ser-Thr/Tyr_kinase_cat_dom"/>
</dbReference>
<gene>
    <name evidence="6" type="ORF">C2G38_2059546</name>
</gene>
<dbReference type="SUPFAM" id="SSF56112">
    <property type="entry name" value="Protein kinase-like (PK-like)"/>
    <property type="match status" value="1"/>
</dbReference>
<evidence type="ECO:0000256" key="3">
    <source>
        <dbReference type="ARBA" id="ARBA00022777"/>
    </source>
</evidence>